<dbReference type="GO" id="GO:0030865">
    <property type="term" value="P:cortical cytoskeleton organization"/>
    <property type="evidence" value="ECO:0000318"/>
    <property type="project" value="GO_Central"/>
</dbReference>
<dbReference type="AlphaFoldDB" id="Q7YT72"/>
<reference evidence="5" key="5">
    <citation type="submission" date="2025-05" db="UniProtKB">
        <authorList>
            <consortium name="Ensembl"/>
        </authorList>
    </citation>
    <scope>IDENTIFICATION</scope>
</reference>
<dbReference type="GO" id="GO:0019901">
    <property type="term" value="F:protein kinase binding"/>
    <property type="evidence" value="ECO:0000318"/>
    <property type="project" value="GO_Central"/>
</dbReference>
<keyword evidence="4" id="KW-0378">Hydrolase</keyword>
<dbReference type="GO" id="GO:0007015">
    <property type="term" value="P:actin filament organization"/>
    <property type="evidence" value="ECO:0000318"/>
    <property type="project" value="GO_Central"/>
</dbReference>
<dbReference type="GO" id="GO:0031410">
    <property type="term" value="C:cytoplasmic vesicle"/>
    <property type="evidence" value="ECO:0000318"/>
    <property type="project" value="GO_Central"/>
</dbReference>
<dbReference type="Ensembl" id="ENSCINT00000011550.3">
    <property type="protein sequence ID" value="ENSCINP00000011550.3"/>
    <property type="gene ID" value="ENSCING00000005573.3"/>
</dbReference>
<dbReference type="GO" id="GO:0008360">
    <property type="term" value="P:regulation of cell shape"/>
    <property type="evidence" value="ECO:0000318"/>
    <property type="project" value="GO_Central"/>
</dbReference>
<dbReference type="Proteomes" id="UP000008144">
    <property type="component" value="Chromosome 9"/>
</dbReference>
<evidence type="ECO:0000256" key="1">
    <source>
        <dbReference type="ARBA" id="ARBA00010142"/>
    </source>
</evidence>
<dbReference type="FunFam" id="3.40.50.300:FF:001179">
    <property type="entry name" value="Rho family GTPase"/>
    <property type="match status" value="1"/>
</dbReference>
<dbReference type="GO" id="GO:0005886">
    <property type="term" value="C:plasma membrane"/>
    <property type="evidence" value="ECO:0000318"/>
    <property type="project" value="GO_Central"/>
</dbReference>
<dbReference type="PROSITE" id="PS51421">
    <property type="entry name" value="RAS"/>
    <property type="match status" value="1"/>
</dbReference>
<keyword evidence="6" id="KW-1185">Reference proteome</keyword>
<dbReference type="GO" id="GO:0008045">
    <property type="term" value="P:motor neuron axon guidance"/>
    <property type="evidence" value="ECO:0000318"/>
    <property type="project" value="GO_Central"/>
</dbReference>
<dbReference type="GO" id="GO:0007163">
    <property type="term" value="P:establishment or maintenance of cell polarity"/>
    <property type="evidence" value="ECO:0000318"/>
    <property type="project" value="GO_Central"/>
</dbReference>
<dbReference type="OrthoDB" id="8830751at2759"/>
<accession>A0A1W2VNN8</accession>
<dbReference type="GeneID" id="619233"/>
<dbReference type="Gene3D" id="3.40.50.300">
    <property type="entry name" value="P-loop containing nucleotide triphosphate hydrolases"/>
    <property type="match status" value="1"/>
</dbReference>
<dbReference type="EMBL" id="EAAA01002880">
    <property type="status" value="NOT_ANNOTATED_CDS"/>
    <property type="molecule type" value="Genomic_DNA"/>
</dbReference>
<dbReference type="GO" id="GO:1902622">
    <property type="term" value="P:regulation of neutrophil migration"/>
    <property type="evidence" value="ECO:0000318"/>
    <property type="project" value="GO_Central"/>
</dbReference>
<dbReference type="GO" id="GO:0005525">
    <property type="term" value="F:GTP binding"/>
    <property type="evidence" value="ECO:0000318"/>
    <property type="project" value="GO_Central"/>
</dbReference>
<dbReference type="InterPro" id="IPR005225">
    <property type="entry name" value="Small_GTP-bd"/>
</dbReference>
<evidence type="ECO:0000313" key="6">
    <source>
        <dbReference type="Proteomes" id="UP000008144"/>
    </source>
</evidence>
<dbReference type="CTD" id="619233"/>
<dbReference type="SUPFAM" id="SSF52540">
    <property type="entry name" value="P-loop containing nucleoside triphosphate hydrolases"/>
    <property type="match status" value="1"/>
</dbReference>
<reference evidence="4" key="2">
    <citation type="submission" date="2002-09" db="EMBL/GenBank/DDBJ databases">
        <authorList>
            <person name="Fort P.P."/>
        </authorList>
    </citation>
    <scope>NUCLEOTIDE SEQUENCE</scope>
    <source>
        <tissue evidence="4">Mixed tissue</tissue>
    </source>
</reference>
<dbReference type="PRINTS" id="PR00449">
    <property type="entry name" value="RASTRNSFRMNG"/>
</dbReference>
<dbReference type="PANTHER" id="PTHR24072">
    <property type="entry name" value="RHO FAMILY GTPASE"/>
    <property type="match status" value="1"/>
</dbReference>
<dbReference type="GO" id="GO:0060326">
    <property type="term" value="P:cell chemotaxis"/>
    <property type="evidence" value="ECO:0000318"/>
    <property type="project" value="GO_Central"/>
</dbReference>
<dbReference type="RefSeq" id="NP_001335960.1">
    <property type="nucleotide sequence ID" value="NM_001349031.1"/>
</dbReference>
<dbReference type="SMART" id="SM00173">
    <property type="entry name" value="RAS"/>
    <property type="match status" value="1"/>
</dbReference>
<protein>
    <submittedName>
        <fullName evidence="5">Rac and Cdc42-like 2 protein</fullName>
    </submittedName>
    <submittedName>
        <fullName evidence="4">Rcl2 protein</fullName>
        <ecNumber evidence="4">3.6.1.47</ecNumber>
    </submittedName>
</protein>
<accession>Q7YT72</accession>
<name>Q7YT72_CIOIN</name>
<dbReference type="HOGENOM" id="CLU_041217_21_3_1"/>
<dbReference type="STRING" id="7719.ENSCINP00000011550"/>
<dbReference type="RefSeq" id="XP_026691556.1">
    <property type="nucleotide sequence ID" value="XM_026835755.1"/>
</dbReference>
<dbReference type="SMART" id="SM00174">
    <property type="entry name" value="RHO"/>
    <property type="match status" value="1"/>
</dbReference>
<dbReference type="EMBL" id="AJ508674">
    <property type="protein sequence ID" value="CAD48481.1"/>
    <property type="molecule type" value="mRNA"/>
</dbReference>
<reference evidence="6" key="1">
    <citation type="journal article" date="2002" name="Science">
        <title>The draft genome of Ciona intestinalis: insights into chordate and vertebrate origins.</title>
        <authorList>
            <person name="Dehal P."/>
            <person name="Satou Y."/>
            <person name="Campbell R.K."/>
            <person name="Chapman J."/>
            <person name="Degnan B."/>
            <person name="De Tomaso A."/>
            <person name="Davidson B."/>
            <person name="Di Gregorio A."/>
            <person name="Gelpke M."/>
            <person name="Goodstein D.M."/>
            <person name="Harafuji N."/>
            <person name="Hastings K.E."/>
            <person name="Ho I."/>
            <person name="Hotta K."/>
            <person name="Huang W."/>
            <person name="Kawashima T."/>
            <person name="Lemaire P."/>
            <person name="Martinez D."/>
            <person name="Meinertzhagen I.A."/>
            <person name="Necula S."/>
            <person name="Nonaka M."/>
            <person name="Putnam N."/>
            <person name="Rash S."/>
            <person name="Saiga H."/>
            <person name="Satake M."/>
            <person name="Terry A."/>
            <person name="Yamada L."/>
            <person name="Wang H.G."/>
            <person name="Awazu S."/>
            <person name="Azumi K."/>
            <person name="Boore J."/>
            <person name="Branno M."/>
            <person name="Chin-Bow S."/>
            <person name="DeSantis R."/>
            <person name="Doyle S."/>
            <person name="Francino P."/>
            <person name="Keys D.N."/>
            <person name="Haga S."/>
            <person name="Hayashi H."/>
            <person name="Hino K."/>
            <person name="Imai K.S."/>
            <person name="Inaba K."/>
            <person name="Kano S."/>
            <person name="Kobayashi K."/>
            <person name="Kobayashi M."/>
            <person name="Lee B.I."/>
            <person name="Makabe K.W."/>
            <person name="Manohar C."/>
            <person name="Matassi G."/>
            <person name="Medina M."/>
            <person name="Mochizuki Y."/>
            <person name="Mount S."/>
            <person name="Morishita T."/>
            <person name="Miura S."/>
            <person name="Nakayama A."/>
            <person name="Nishizaka S."/>
            <person name="Nomoto H."/>
            <person name="Ohta F."/>
            <person name="Oishi K."/>
            <person name="Rigoutsos I."/>
            <person name="Sano M."/>
            <person name="Sasaki A."/>
            <person name="Sasakura Y."/>
            <person name="Shoguchi E."/>
            <person name="Shin-i T."/>
            <person name="Spagnuolo A."/>
            <person name="Stainier D."/>
            <person name="Suzuki M.M."/>
            <person name="Tassy O."/>
            <person name="Takatori N."/>
            <person name="Tokuoka M."/>
            <person name="Yagi K."/>
            <person name="Yoshizaki F."/>
            <person name="Wada S."/>
            <person name="Zhang C."/>
            <person name="Hyatt P.D."/>
            <person name="Larimer F."/>
            <person name="Detter C."/>
            <person name="Doggett N."/>
            <person name="Glavina T."/>
            <person name="Hawkins T."/>
            <person name="Richardson P."/>
            <person name="Lucas S."/>
            <person name="Kohara Y."/>
            <person name="Levine M."/>
            <person name="Satoh N."/>
            <person name="Rokhsar D.S."/>
        </authorList>
    </citation>
    <scope>NUCLEOTIDE SEQUENCE [LARGE SCALE GENOMIC DNA]</scope>
</reference>
<dbReference type="GO" id="GO:0005856">
    <property type="term" value="C:cytoskeleton"/>
    <property type="evidence" value="ECO:0000318"/>
    <property type="project" value="GO_Central"/>
</dbReference>
<dbReference type="Pfam" id="PF00071">
    <property type="entry name" value="Ras"/>
    <property type="match status" value="1"/>
</dbReference>
<dbReference type="GO" id="GO:0042995">
    <property type="term" value="C:cell projection"/>
    <property type="evidence" value="ECO:0000318"/>
    <property type="project" value="GO_Central"/>
</dbReference>
<dbReference type="OMA" id="SISSKWH"/>
<evidence type="ECO:0000313" key="5">
    <source>
        <dbReference type="Ensembl" id="ENSCINP00000011550.3"/>
    </source>
</evidence>
<dbReference type="GO" id="GO:0030031">
    <property type="term" value="P:cell projection assembly"/>
    <property type="evidence" value="ECO:0000318"/>
    <property type="project" value="GO_Central"/>
</dbReference>
<evidence type="ECO:0000256" key="3">
    <source>
        <dbReference type="ARBA" id="ARBA00023134"/>
    </source>
</evidence>
<dbReference type="KEGG" id="cin:619233"/>
<comment type="similarity">
    <text evidence="1">Belongs to the small GTPase superfamily. Rho family.</text>
</comment>
<reference evidence="5" key="4">
    <citation type="journal article" date="2008" name="Genome Biol.">
        <title>Improved genome assembly and evidence-based global gene model set for the chordate Ciona intestinalis: new insight into intron and operon populations.</title>
        <authorList>
            <person name="Satou Y."/>
            <person name="Mineta K."/>
            <person name="Ogasawara M."/>
            <person name="Sasakura Y."/>
            <person name="Shoguchi E."/>
            <person name="Ueno K."/>
            <person name="Yamada L."/>
            <person name="Matsumoto J."/>
            <person name="Wasserscheid J."/>
            <person name="Dewar K."/>
            <person name="Wiley G.B."/>
            <person name="Macmil S.L."/>
            <person name="Roe B.A."/>
            <person name="Zeller R.W."/>
            <person name="Hastings K.E."/>
            <person name="Lemaire P."/>
            <person name="Lindquist E."/>
            <person name="Endo T."/>
            <person name="Hotta K."/>
            <person name="Inaba K."/>
        </authorList>
    </citation>
    <scope>NUCLEOTIDE SEQUENCE [LARGE SCALE GENOMIC DNA]</scope>
    <source>
        <strain evidence="5">wild type</strain>
    </source>
</reference>
<proteinExistence type="evidence at transcript level"/>
<dbReference type="PROSITE" id="PS51419">
    <property type="entry name" value="RAB"/>
    <property type="match status" value="1"/>
</dbReference>
<dbReference type="GO" id="GO:0016601">
    <property type="term" value="P:Rac protein signal transduction"/>
    <property type="evidence" value="ECO:0000318"/>
    <property type="project" value="GO_Central"/>
</dbReference>
<evidence type="ECO:0000313" key="4">
    <source>
        <dbReference type="EMBL" id="CAD48481.1"/>
    </source>
</evidence>
<dbReference type="SMART" id="SM00175">
    <property type="entry name" value="RAB"/>
    <property type="match status" value="1"/>
</dbReference>
<sequence>MQPVKIVVVGDGAVGKTCMCITYANGVFPSDYVPTIFDNYAATSTFEGISYNLALWDTAGQEEYDRLRPLSYPRTNVFLLCFSVVSPASFFSISSKWHPEVSHHSPKTPCILIGTKQDLRDDEETVKKLKNTDSAPIRYEQGEALAKQLGAVKYVECSALKKVGVDSVFQDAISAVLNPAKPPKPTKRCVLL</sequence>
<dbReference type="GO" id="GO:0003924">
    <property type="term" value="F:GTPase activity"/>
    <property type="evidence" value="ECO:0000318"/>
    <property type="project" value="GO_Central"/>
</dbReference>
<dbReference type="NCBIfam" id="TIGR00231">
    <property type="entry name" value="small_GTP"/>
    <property type="match status" value="1"/>
</dbReference>
<dbReference type="InterPro" id="IPR027417">
    <property type="entry name" value="P-loop_NTPase"/>
</dbReference>
<evidence type="ECO:0000256" key="2">
    <source>
        <dbReference type="ARBA" id="ARBA00022741"/>
    </source>
</evidence>
<dbReference type="CDD" id="cd00157">
    <property type="entry name" value="Rho"/>
    <property type="match status" value="1"/>
</dbReference>
<dbReference type="EC" id="3.6.1.47" evidence="4"/>
<reference evidence="4" key="3">
    <citation type="journal article" date="2003" name="Biol. Cell">
        <title>Ascidians as a vertebrate-like model organism for physiological studies of Rho GTPase signaling.</title>
        <authorList>
            <person name="Philips A."/>
            <person name="Blein M."/>
            <person name="Robert A."/>
            <person name="Chambon J.P."/>
            <person name="Baghdiguian S."/>
            <person name="Weill M."/>
            <person name="Fort P."/>
        </authorList>
    </citation>
    <scope>NUCLEOTIDE SEQUENCE</scope>
    <source>
        <tissue evidence="4">Mixed tissue</tissue>
    </source>
</reference>
<dbReference type="InterPro" id="IPR001806">
    <property type="entry name" value="Small_GTPase"/>
</dbReference>
<keyword evidence="3" id="KW-0342">GTP-binding</keyword>
<dbReference type="PROSITE" id="PS51420">
    <property type="entry name" value="RHO"/>
    <property type="match status" value="1"/>
</dbReference>
<keyword evidence="2" id="KW-0547">Nucleotide-binding</keyword>
<dbReference type="GeneTree" id="ENSGT00940000155158"/>
<dbReference type="InterPro" id="IPR003578">
    <property type="entry name" value="Small_GTPase_Rho"/>
</dbReference>
<dbReference type="GO" id="GO:0032956">
    <property type="term" value="P:regulation of actin cytoskeleton organization"/>
    <property type="evidence" value="ECO:0000318"/>
    <property type="project" value="GO_Central"/>
</dbReference>
<organism evidence="4">
    <name type="scientific">Ciona intestinalis</name>
    <name type="common">Transparent sea squirt</name>
    <name type="synonym">Ascidia intestinalis</name>
    <dbReference type="NCBI Taxonomy" id="7719"/>
    <lineage>
        <taxon>Eukaryota</taxon>
        <taxon>Metazoa</taxon>
        <taxon>Chordata</taxon>
        <taxon>Tunicata</taxon>
        <taxon>Ascidiacea</taxon>
        <taxon>Phlebobranchia</taxon>
        <taxon>Cionidae</taxon>
        <taxon>Ciona</taxon>
    </lineage>
</organism>
<gene>
    <name evidence="5" type="primary">rcl2</name>
</gene>